<evidence type="ECO:0000313" key="4">
    <source>
        <dbReference type="Proteomes" id="UP000225706"/>
    </source>
</evidence>
<name>A0A2B4R504_STYPI</name>
<comment type="caution">
    <text evidence="3">The sequence shown here is derived from an EMBL/GenBank/DDBJ whole genome shotgun (WGS) entry which is preliminary data.</text>
</comment>
<organism evidence="3 4">
    <name type="scientific">Stylophora pistillata</name>
    <name type="common">Smooth cauliflower coral</name>
    <dbReference type="NCBI Taxonomy" id="50429"/>
    <lineage>
        <taxon>Eukaryota</taxon>
        <taxon>Metazoa</taxon>
        <taxon>Cnidaria</taxon>
        <taxon>Anthozoa</taxon>
        <taxon>Hexacorallia</taxon>
        <taxon>Scleractinia</taxon>
        <taxon>Astrocoeniina</taxon>
        <taxon>Pocilloporidae</taxon>
        <taxon>Stylophora</taxon>
    </lineage>
</organism>
<protein>
    <submittedName>
        <fullName evidence="3">Uncharacterized protein K02A2.6</fullName>
    </submittedName>
</protein>
<dbReference type="FunFam" id="1.10.340.70:FF:000003">
    <property type="entry name" value="Protein CBG25708"/>
    <property type="match status" value="1"/>
</dbReference>
<feature type="transmembrane region" description="Helical" evidence="1">
    <location>
        <begin position="53"/>
        <end position="75"/>
    </location>
</feature>
<dbReference type="InterPro" id="IPR012337">
    <property type="entry name" value="RNaseH-like_sf"/>
</dbReference>
<dbReference type="Gene3D" id="3.30.420.10">
    <property type="entry name" value="Ribonuclease H-like superfamily/Ribonuclease H"/>
    <property type="match status" value="1"/>
</dbReference>
<keyword evidence="1" id="KW-0472">Membrane</keyword>
<dbReference type="Pfam" id="PF00665">
    <property type="entry name" value="rve"/>
    <property type="match status" value="1"/>
</dbReference>
<dbReference type="InterPro" id="IPR001584">
    <property type="entry name" value="Integrase_cat-core"/>
</dbReference>
<dbReference type="GO" id="GO:0015074">
    <property type="term" value="P:DNA integration"/>
    <property type="evidence" value="ECO:0007669"/>
    <property type="project" value="InterPro"/>
</dbReference>
<keyword evidence="4" id="KW-1185">Reference proteome</keyword>
<evidence type="ECO:0000259" key="2">
    <source>
        <dbReference type="PROSITE" id="PS50994"/>
    </source>
</evidence>
<keyword evidence="1" id="KW-0812">Transmembrane</keyword>
<feature type="domain" description="Integrase catalytic" evidence="2">
    <location>
        <begin position="240"/>
        <end position="320"/>
    </location>
</feature>
<reference evidence="4" key="1">
    <citation type="journal article" date="2017" name="bioRxiv">
        <title>Comparative analysis of the genomes of Stylophora pistillata and Acropora digitifera provides evidence for extensive differences between species of corals.</title>
        <authorList>
            <person name="Voolstra C.R."/>
            <person name="Li Y."/>
            <person name="Liew Y.J."/>
            <person name="Baumgarten S."/>
            <person name="Zoccola D."/>
            <person name="Flot J.-F."/>
            <person name="Tambutte S."/>
            <person name="Allemand D."/>
            <person name="Aranda M."/>
        </authorList>
    </citation>
    <scope>NUCLEOTIDE SEQUENCE [LARGE SCALE GENOMIC DNA]</scope>
</reference>
<dbReference type="AlphaFoldDB" id="A0A2B4R504"/>
<dbReference type="OrthoDB" id="5989411at2759"/>
<accession>A0A2B4R504</accession>
<dbReference type="InterPro" id="IPR041588">
    <property type="entry name" value="Integrase_H2C2"/>
</dbReference>
<sequence length="320" mass="36559">MPCFVRASLTQASQGVVVLGKEGVFPRDCEVALEALASQVFGIPVRVLATIRIVVFGWILAPILFWSPISFSCLWRSSPKSMSEKVVWEEHRDEEDPDPDEHYVFGTGVSSLPLTAVEIGDLIKKDKVLVKVYEYISSGWPIYCPDSEIKPYWNRWKDLSLQDGFLLWGRHVVIPLKLQGHLLDELHECHPGLCSMKALARSFVWWPGIDQDVEDRVRFCENCVNTQRTPKSVPLLFWSWATEPWQRIHVDFAEAKGQQFLIIVDSHSKWLKVFPMTTTTASIDVLRAICARYGLPHKVVRVVSDNGPQFVSDEYQTFLK</sequence>
<dbReference type="STRING" id="50429.A0A2B4R504"/>
<dbReference type="Proteomes" id="UP000225706">
    <property type="component" value="Unassembled WGS sequence"/>
</dbReference>
<dbReference type="SUPFAM" id="SSF53098">
    <property type="entry name" value="Ribonuclease H-like"/>
    <property type="match status" value="1"/>
</dbReference>
<gene>
    <name evidence="3" type="primary">K02A2.6</name>
    <name evidence="3" type="ORF">AWC38_SpisGene24228</name>
</gene>
<evidence type="ECO:0000256" key="1">
    <source>
        <dbReference type="SAM" id="Phobius"/>
    </source>
</evidence>
<dbReference type="InterPro" id="IPR050951">
    <property type="entry name" value="Retrovirus_Pol_polyprotein"/>
</dbReference>
<dbReference type="PANTHER" id="PTHR37984:SF5">
    <property type="entry name" value="PROTEIN NYNRIN-LIKE"/>
    <property type="match status" value="1"/>
</dbReference>
<evidence type="ECO:0000313" key="3">
    <source>
        <dbReference type="EMBL" id="PFX11899.1"/>
    </source>
</evidence>
<proteinExistence type="predicted"/>
<dbReference type="EMBL" id="LSMT01001764">
    <property type="protein sequence ID" value="PFX11899.1"/>
    <property type="molecule type" value="Genomic_DNA"/>
</dbReference>
<dbReference type="GO" id="GO:0003676">
    <property type="term" value="F:nucleic acid binding"/>
    <property type="evidence" value="ECO:0007669"/>
    <property type="project" value="InterPro"/>
</dbReference>
<dbReference type="Gene3D" id="1.10.340.70">
    <property type="match status" value="1"/>
</dbReference>
<dbReference type="PANTHER" id="PTHR37984">
    <property type="entry name" value="PROTEIN CBG26694"/>
    <property type="match status" value="1"/>
</dbReference>
<dbReference type="Pfam" id="PF17921">
    <property type="entry name" value="Integrase_H2C2"/>
    <property type="match status" value="1"/>
</dbReference>
<keyword evidence="1" id="KW-1133">Transmembrane helix</keyword>
<dbReference type="PROSITE" id="PS50994">
    <property type="entry name" value="INTEGRASE"/>
    <property type="match status" value="1"/>
</dbReference>
<dbReference type="InterPro" id="IPR036397">
    <property type="entry name" value="RNaseH_sf"/>
</dbReference>